<accession>A0A9X1YQS1</accession>
<reference evidence="2 3" key="2">
    <citation type="journal article" date="2023" name="Plant Pathol.">
        <title>Dismantling and reorganizing Pseudomonas marginalis sensu#lato.</title>
        <authorList>
            <person name="Sawada H."/>
            <person name="Fujikawa T."/>
            <person name="Satou M."/>
        </authorList>
    </citation>
    <scope>NUCLEOTIDE SEQUENCE [LARGE SCALE GENOMIC DNA]</scope>
    <source>
        <strain evidence="2 3">MAFF 302030</strain>
    </source>
</reference>
<dbReference type="InterPro" id="IPR047263">
    <property type="entry name" value="HNL-like_cupin"/>
</dbReference>
<organism evidence="2 3">
    <name type="scientific">Pseudomonas morbosilactucae</name>
    <dbReference type="NCBI Taxonomy" id="2938197"/>
    <lineage>
        <taxon>Bacteria</taxon>
        <taxon>Pseudomonadati</taxon>
        <taxon>Pseudomonadota</taxon>
        <taxon>Gammaproteobacteria</taxon>
        <taxon>Pseudomonadales</taxon>
        <taxon>Pseudomonadaceae</taxon>
        <taxon>Pseudomonas</taxon>
    </lineage>
</organism>
<comment type="caution">
    <text evidence="2">The sequence shown here is derived from an EMBL/GenBank/DDBJ whole genome shotgun (WGS) entry which is preliminary data.</text>
</comment>
<evidence type="ECO:0000259" key="1">
    <source>
        <dbReference type="Pfam" id="PF07883"/>
    </source>
</evidence>
<protein>
    <submittedName>
        <fullName evidence="2">Cupin domain-containing protein</fullName>
    </submittedName>
</protein>
<evidence type="ECO:0000313" key="2">
    <source>
        <dbReference type="EMBL" id="MCK9796429.1"/>
    </source>
</evidence>
<feature type="domain" description="Cupin type-2" evidence="1">
    <location>
        <begin position="61"/>
        <end position="119"/>
    </location>
</feature>
<dbReference type="InterPro" id="IPR011051">
    <property type="entry name" value="RmlC_Cupin_sf"/>
</dbReference>
<name>A0A9X1YQS1_9PSED</name>
<dbReference type="EMBL" id="JALQCW010000004">
    <property type="protein sequence ID" value="MCK9796429.1"/>
    <property type="molecule type" value="Genomic_DNA"/>
</dbReference>
<dbReference type="Proteomes" id="UP001155059">
    <property type="component" value="Unassembled WGS sequence"/>
</dbReference>
<reference evidence="2 3" key="1">
    <citation type="journal article" date="2022" name="Int. J. Syst. Evol. Microbiol.">
        <title>Pseudomonas aegrilactucae sp. nov. and Pseudomonas morbosilactucae sp. nov., pathogens causing bacterial rot of lettuce in Japan.</title>
        <authorList>
            <person name="Sawada H."/>
            <person name="Fujikawa T."/>
            <person name="Satou M."/>
        </authorList>
    </citation>
    <scope>NUCLEOTIDE SEQUENCE [LARGE SCALE GENOMIC DNA]</scope>
    <source>
        <strain evidence="2 3">MAFF 302030</strain>
    </source>
</reference>
<evidence type="ECO:0000313" key="3">
    <source>
        <dbReference type="Proteomes" id="UP001155059"/>
    </source>
</evidence>
<dbReference type="InterPro" id="IPR014710">
    <property type="entry name" value="RmlC-like_jellyroll"/>
</dbReference>
<dbReference type="PANTHER" id="PTHR43698:SF1">
    <property type="entry name" value="BLL4564 PROTEIN"/>
    <property type="match status" value="1"/>
</dbReference>
<dbReference type="InterPro" id="IPR013096">
    <property type="entry name" value="Cupin_2"/>
</dbReference>
<dbReference type="Gene3D" id="2.60.120.10">
    <property type="entry name" value="Jelly Rolls"/>
    <property type="match status" value="1"/>
</dbReference>
<dbReference type="PANTHER" id="PTHR43698">
    <property type="entry name" value="RIBD C-TERMINAL DOMAIN CONTAINING PROTEIN"/>
    <property type="match status" value="1"/>
</dbReference>
<sequence length="170" mass="17610">MLGAALVLVVFSARGEVHPRVTVSPAGSQPSTPGPAQYFSGKVRVDGRFQGSHGARVSGGTVTFEPGARSAWHTHPLGQTLIVTAGVGLVQQDGQAAHLIRPGDTVWIPPGVKHWHGATPSDGMSHVAIAELLEGNAVQWLEQVSDADYAKAFCCSARSGTVAAPVKGET</sequence>
<proteinExistence type="predicted"/>
<dbReference type="CDD" id="cd02233">
    <property type="entry name" value="cupin_HNL-like"/>
    <property type="match status" value="1"/>
</dbReference>
<dbReference type="Pfam" id="PF07883">
    <property type="entry name" value="Cupin_2"/>
    <property type="match status" value="1"/>
</dbReference>
<dbReference type="AlphaFoldDB" id="A0A9X1YQS1"/>
<gene>
    <name evidence="2" type="ORF">M1B34_01360</name>
</gene>
<dbReference type="SUPFAM" id="SSF51182">
    <property type="entry name" value="RmlC-like cupins"/>
    <property type="match status" value="1"/>
</dbReference>